<evidence type="ECO:0000313" key="3">
    <source>
        <dbReference type="Proteomes" id="UP000238083"/>
    </source>
</evidence>
<evidence type="ECO:0000256" key="1">
    <source>
        <dbReference type="SAM" id="MobiDB-lite"/>
    </source>
</evidence>
<gene>
    <name evidence="2" type="ORF">CLV37_1321</name>
</gene>
<dbReference type="RefSeq" id="WP_146149614.1">
    <property type="nucleotide sequence ID" value="NZ_PVZF01000032.1"/>
</dbReference>
<reference evidence="2 3" key="1">
    <citation type="submission" date="2018-03" db="EMBL/GenBank/DDBJ databases">
        <title>Genomic Encyclopedia of Archaeal and Bacterial Type Strains, Phase II (KMG-II): from individual species to whole genera.</title>
        <authorList>
            <person name="Goeker M."/>
        </authorList>
    </citation>
    <scope>NUCLEOTIDE SEQUENCE [LARGE SCALE GENOMIC DNA]</scope>
    <source>
        <strain evidence="2 3">DSM 19711</strain>
    </source>
</reference>
<proteinExistence type="predicted"/>
<feature type="region of interest" description="Disordered" evidence="1">
    <location>
        <begin position="175"/>
        <end position="206"/>
    </location>
</feature>
<evidence type="ECO:0000313" key="2">
    <source>
        <dbReference type="EMBL" id="PRY06787.1"/>
    </source>
</evidence>
<name>A0A2T0QPZ0_9ACTN</name>
<comment type="caution">
    <text evidence="2">The sequence shown here is derived from an EMBL/GenBank/DDBJ whole genome shotgun (WGS) entry which is preliminary data.</text>
</comment>
<sequence>MDSKTAAMNEQRVHLMRSELLGLVAVLEDRVDLVLAVSLARTTEAVWTLYADVMPRLGWQERMGLLKGVMEETAVPRRRQHLGPATFAQARPLFIPLLQALVEHRHTMAHAVVLPSQGDDTIRLLRRRKGHIDPVNVPVARVQHLMDEQHGLPGRSTSCSPRSGTLRCGACSWASTRKTPRTRSSTRAGKYLAGPRTADVSSRYVA</sequence>
<protein>
    <submittedName>
        <fullName evidence="2">Uncharacterized protein</fullName>
    </submittedName>
</protein>
<dbReference type="EMBL" id="PVZF01000032">
    <property type="protein sequence ID" value="PRY06787.1"/>
    <property type="molecule type" value="Genomic_DNA"/>
</dbReference>
<dbReference type="Proteomes" id="UP000238083">
    <property type="component" value="Unassembled WGS sequence"/>
</dbReference>
<keyword evidence="3" id="KW-1185">Reference proteome</keyword>
<accession>A0A2T0QPZ0</accession>
<dbReference type="OrthoDB" id="9928393at2"/>
<organism evidence="2 3">
    <name type="scientific">Kineococcus rhizosphaerae</name>
    <dbReference type="NCBI Taxonomy" id="559628"/>
    <lineage>
        <taxon>Bacteria</taxon>
        <taxon>Bacillati</taxon>
        <taxon>Actinomycetota</taxon>
        <taxon>Actinomycetes</taxon>
        <taxon>Kineosporiales</taxon>
        <taxon>Kineosporiaceae</taxon>
        <taxon>Kineococcus</taxon>
    </lineage>
</organism>
<dbReference type="AlphaFoldDB" id="A0A2T0QPZ0"/>